<gene>
    <name evidence="2" type="ORF">ACG01O_01830</name>
</gene>
<keyword evidence="1" id="KW-0472">Membrane</keyword>
<proteinExistence type="predicted"/>
<keyword evidence="3" id="KW-1185">Reference proteome</keyword>
<name>A0ABW7GTN7_9BURK</name>
<reference evidence="2 3" key="1">
    <citation type="submission" date="2024-08" db="EMBL/GenBank/DDBJ databases">
        <authorList>
            <person name="Lu H."/>
        </authorList>
    </citation>
    <scope>NUCLEOTIDE SEQUENCE [LARGE SCALE GENOMIC DNA]</scope>
    <source>
        <strain evidence="2 3">BYS87W</strain>
    </source>
</reference>
<dbReference type="RefSeq" id="WP_394380677.1">
    <property type="nucleotide sequence ID" value="NZ_JBIGIB010000001.1"/>
</dbReference>
<comment type="caution">
    <text evidence="2">The sequence shown here is derived from an EMBL/GenBank/DDBJ whole genome shotgun (WGS) entry which is preliminary data.</text>
</comment>
<dbReference type="Proteomes" id="UP001606303">
    <property type="component" value="Unassembled WGS sequence"/>
</dbReference>
<feature type="transmembrane region" description="Helical" evidence="1">
    <location>
        <begin position="6"/>
        <end position="27"/>
    </location>
</feature>
<dbReference type="EMBL" id="JBIGIB010000001">
    <property type="protein sequence ID" value="MFG6465340.1"/>
    <property type="molecule type" value="Genomic_DNA"/>
</dbReference>
<keyword evidence="1" id="KW-1133">Transmembrane helix</keyword>
<sequence length="107" mass="11832">MSIPLVLLLVLLLSGLWSIWTAFNLGVRKKYGALTTYKGARPDQMPSLARSHALLMLAFGAWLFALPFLVVLFRIPFSSWSALVLVGTAGLFVGKRVVERRHGLPHS</sequence>
<evidence type="ECO:0000313" key="2">
    <source>
        <dbReference type="EMBL" id="MFG6465340.1"/>
    </source>
</evidence>
<evidence type="ECO:0000313" key="3">
    <source>
        <dbReference type="Proteomes" id="UP001606303"/>
    </source>
</evidence>
<feature type="transmembrane region" description="Helical" evidence="1">
    <location>
        <begin position="79"/>
        <end position="98"/>
    </location>
</feature>
<accession>A0ABW7GTN7</accession>
<protein>
    <recommendedName>
        <fullName evidence="4">SdpI/YhfL protein family protein</fullName>
    </recommendedName>
</protein>
<evidence type="ECO:0000256" key="1">
    <source>
        <dbReference type="SAM" id="Phobius"/>
    </source>
</evidence>
<organism evidence="2 3">
    <name type="scientific">Pelomonas baiyunensis</name>
    <dbReference type="NCBI Taxonomy" id="3299026"/>
    <lineage>
        <taxon>Bacteria</taxon>
        <taxon>Pseudomonadati</taxon>
        <taxon>Pseudomonadota</taxon>
        <taxon>Betaproteobacteria</taxon>
        <taxon>Burkholderiales</taxon>
        <taxon>Sphaerotilaceae</taxon>
        <taxon>Roseateles</taxon>
    </lineage>
</organism>
<feature type="transmembrane region" description="Helical" evidence="1">
    <location>
        <begin position="48"/>
        <end position="73"/>
    </location>
</feature>
<evidence type="ECO:0008006" key="4">
    <source>
        <dbReference type="Google" id="ProtNLM"/>
    </source>
</evidence>
<keyword evidence="1" id="KW-0812">Transmembrane</keyword>